<dbReference type="PROSITE" id="PS00455">
    <property type="entry name" value="AMP_BINDING"/>
    <property type="match status" value="1"/>
</dbReference>
<feature type="domain" description="AMP-dependent synthetase/ligase" evidence="3">
    <location>
        <begin position="20"/>
        <end position="378"/>
    </location>
</feature>
<gene>
    <name evidence="5" type="ORF">HNQ70_001247</name>
</gene>
<proteinExistence type="inferred from homology"/>
<feature type="domain" description="AMP-binding enzyme C-terminal" evidence="4">
    <location>
        <begin position="428"/>
        <end position="503"/>
    </location>
</feature>
<dbReference type="RefSeq" id="WP_183965327.1">
    <property type="nucleotide sequence ID" value="NZ_BAABEW010000017.1"/>
</dbReference>
<evidence type="ECO:0000256" key="2">
    <source>
        <dbReference type="ARBA" id="ARBA00022598"/>
    </source>
</evidence>
<comment type="similarity">
    <text evidence="1">Belongs to the ATP-dependent AMP-binding enzyme family.</text>
</comment>
<accession>A0A7W8M7X9</accession>
<dbReference type="Proteomes" id="UP000532440">
    <property type="component" value="Unassembled WGS sequence"/>
</dbReference>
<dbReference type="Gene3D" id="3.30.300.30">
    <property type="match status" value="1"/>
</dbReference>
<sequence>MRIIDFFDRGALIARNRACTHDLETGLERTYAQVQRATHQIANGLLRLGAVPERTKVAVYSPNCGRALESILGVLRSAAIWAPVNARNSTQDIAYLLDNNDVEILLYHSDYADRIEELRAACPKLRAFVPIDADAPDAQQSVDRWLAAAFVPAPEATERPDAPMAVFGSGGTTGRPKGVVHSHRTWECLAMNVNVSMPPKAGEPVHLVVAPMTHAAGAMTLPLLAVGATHVLMKAFDSKAVLDAIETHRVTHLFLPPTAVYMLLADPGVRSRDYSSLEYFVYAAAPMSVEKIRQSIEVFGPVMVQTYGQTEAGALIGTFFSAQAHVHALRERPGRLASCGQATPLTKVKIVDDEGRALPPGERGEIAIGGDFQMIGYYKNDAATAEVRRDGWILTGDVGQMDEDGFVYIVDRKREMIITGGFNVYPSEIEQAIFSHPAVQDCAVIGVPDEKWGEAVKAIVQLKPGAAATEAEIIDACKQRLGSVMAPKSVDFWPELPKSAVGKVVRRTVREQFWAGRERAIV</sequence>
<dbReference type="AlphaFoldDB" id="A0A7W8M7X9"/>
<keyword evidence="6" id="KW-1185">Reference proteome</keyword>
<protein>
    <submittedName>
        <fullName evidence="5">Acyl-CoA synthetase (AMP-forming)/AMP-acid ligase II</fullName>
    </submittedName>
</protein>
<evidence type="ECO:0000313" key="6">
    <source>
        <dbReference type="Proteomes" id="UP000532440"/>
    </source>
</evidence>
<dbReference type="SUPFAM" id="SSF56801">
    <property type="entry name" value="Acetyl-CoA synthetase-like"/>
    <property type="match status" value="1"/>
</dbReference>
<dbReference type="EMBL" id="JACHGB010000002">
    <property type="protein sequence ID" value="MBB5271243.1"/>
    <property type="molecule type" value="Genomic_DNA"/>
</dbReference>
<dbReference type="InterPro" id="IPR050237">
    <property type="entry name" value="ATP-dep_AMP-bd_enzyme"/>
</dbReference>
<dbReference type="InterPro" id="IPR045851">
    <property type="entry name" value="AMP-bd_C_sf"/>
</dbReference>
<organism evidence="5 6">
    <name type="scientific">Quisquiliibacterium transsilvanicum</name>
    <dbReference type="NCBI Taxonomy" id="1549638"/>
    <lineage>
        <taxon>Bacteria</taxon>
        <taxon>Pseudomonadati</taxon>
        <taxon>Pseudomonadota</taxon>
        <taxon>Betaproteobacteria</taxon>
        <taxon>Burkholderiales</taxon>
        <taxon>Burkholderiaceae</taxon>
        <taxon>Quisquiliibacterium</taxon>
    </lineage>
</organism>
<dbReference type="GO" id="GO:0016877">
    <property type="term" value="F:ligase activity, forming carbon-sulfur bonds"/>
    <property type="evidence" value="ECO:0007669"/>
    <property type="project" value="UniProtKB-ARBA"/>
</dbReference>
<comment type="caution">
    <text evidence="5">The sequence shown here is derived from an EMBL/GenBank/DDBJ whole genome shotgun (WGS) entry which is preliminary data.</text>
</comment>
<evidence type="ECO:0000259" key="4">
    <source>
        <dbReference type="Pfam" id="PF13193"/>
    </source>
</evidence>
<dbReference type="Pfam" id="PF13193">
    <property type="entry name" value="AMP-binding_C"/>
    <property type="match status" value="1"/>
</dbReference>
<reference evidence="5 6" key="1">
    <citation type="submission" date="2020-08" db="EMBL/GenBank/DDBJ databases">
        <title>Genomic Encyclopedia of Type Strains, Phase IV (KMG-IV): sequencing the most valuable type-strain genomes for metagenomic binning, comparative biology and taxonomic classification.</title>
        <authorList>
            <person name="Goeker M."/>
        </authorList>
    </citation>
    <scope>NUCLEOTIDE SEQUENCE [LARGE SCALE GENOMIC DNA]</scope>
    <source>
        <strain evidence="5 6">DSM 29781</strain>
    </source>
</reference>
<dbReference type="InterPro" id="IPR000873">
    <property type="entry name" value="AMP-dep_synth/lig_dom"/>
</dbReference>
<dbReference type="PANTHER" id="PTHR43767">
    <property type="entry name" value="LONG-CHAIN-FATTY-ACID--COA LIGASE"/>
    <property type="match status" value="1"/>
</dbReference>
<dbReference type="Gene3D" id="3.40.50.12780">
    <property type="entry name" value="N-terminal domain of ligase-like"/>
    <property type="match status" value="1"/>
</dbReference>
<dbReference type="FunFam" id="3.30.300.30:FF:000008">
    <property type="entry name" value="2,3-dihydroxybenzoate-AMP ligase"/>
    <property type="match status" value="1"/>
</dbReference>
<evidence type="ECO:0000259" key="3">
    <source>
        <dbReference type="Pfam" id="PF00501"/>
    </source>
</evidence>
<dbReference type="PANTHER" id="PTHR43767:SF7">
    <property type="entry name" value="MEDIUM_LONG-CHAIN-FATTY-ACID--COA LIGASE FADD8"/>
    <property type="match status" value="1"/>
</dbReference>
<keyword evidence="2 5" id="KW-0436">Ligase</keyword>
<dbReference type="InterPro" id="IPR042099">
    <property type="entry name" value="ANL_N_sf"/>
</dbReference>
<dbReference type="InterPro" id="IPR025110">
    <property type="entry name" value="AMP-bd_C"/>
</dbReference>
<evidence type="ECO:0000313" key="5">
    <source>
        <dbReference type="EMBL" id="MBB5271243.1"/>
    </source>
</evidence>
<name>A0A7W8M7X9_9BURK</name>
<dbReference type="InterPro" id="IPR020845">
    <property type="entry name" value="AMP-binding_CS"/>
</dbReference>
<dbReference type="Pfam" id="PF00501">
    <property type="entry name" value="AMP-binding"/>
    <property type="match status" value="1"/>
</dbReference>
<evidence type="ECO:0000256" key="1">
    <source>
        <dbReference type="ARBA" id="ARBA00006432"/>
    </source>
</evidence>